<dbReference type="Proteomes" id="UP000560066">
    <property type="component" value="Unassembled WGS sequence"/>
</dbReference>
<dbReference type="GO" id="GO:0006637">
    <property type="term" value="P:acyl-CoA metabolic process"/>
    <property type="evidence" value="ECO:0007669"/>
    <property type="project" value="TreeGrafter"/>
</dbReference>
<dbReference type="PANTHER" id="PTHR10824:SF39">
    <property type="entry name" value="DYNEIN AXONEMAL LIGHT CHAIN 1"/>
    <property type="match status" value="1"/>
</dbReference>
<comment type="caution">
    <text evidence="2">The sequence shown here is derived from an EMBL/GenBank/DDBJ whole genome shotgun (WGS) entry which is preliminary data.</text>
</comment>
<reference evidence="2 3" key="1">
    <citation type="submission" date="2019-09" db="EMBL/GenBank/DDBJ databases">
        <title>Bird 10,000 Genomes (B10K) Project - Family phase.</title>
        <authorList>
            <person name="Zhang G."/>
        </authorList>
    </citation>
    <scope>NUCLEOTIDE SEQUENCE [LARGE SCALE GENOMIC DNA]</scope>
    <source>
        <strain evidence="2">B10K-DU-002-79</strain>
    </source>
</reference>
<protein>
    <submittedName>
        <fullName evidence="2">ACOT3 thioesterase</fullName>
    </submittedName>
</protein>
<organism evidence="2 3">
    <name type="scientific">Neodrepanis coruscans</name>
    <name type="common">wattled asity</name>
    <dbReference type="NCBI Taxonomy" id="254563"/>
    <lineage>
        <taxon>Eukaryota</taxon>
        <taxon>Metazoa</taxon>
        <taxon>Chordata</taxon>
        <taxon>Craniata</taxon>
        <taxon>Vertebrata</taxon>
        <taxon>Euteleostomi</taxon>
        <taxon>Archelosauria</taxon>
        <taxon>Archosauria</taxon>
        <taxon>Dinosauria</taxon>
        <taxon>Saurischia</taxon>
        <taxon>Theropoda</taxon>
        <taxon>Coelurosauria</taxon>
        <taxon>Aves</taxon>
        <taxon>Neognathae</taxon>
        <taxon>Neoaves</taxon>
        <taxon>Telluraves</taxon>
        <taxon>Australaves</taxon>
        <taxon>Passeriformes</taxon>
        <taxon>Philepittidae</taxon>
        <taxon>Neodrepanis</taxon>
    </lineage>
</organism>
<name>A0A7L2RVB9_9PASS</name>
<dbReference type="InterPro" id="IPR006862">
    <property type="entry name" value="Thio_Ohase/aa_AcTrfase"/>
</dbReference>
<sequence length="147" mass="15773">AGLADERVETRVAGLSPGQAVTLRAVAADERGCLFHSCAHYRADSRGELHLGTDASHGGDYIGVEPMGLFWSLAPAAMERPYQRLVPRSTGAPMKVEVLVHQGHSPPGAMPGPVVAKAEVERWFMAPGVRRIRLKEGVVRGSLFLPP</sequence>
<accession>A0A7L2RVB9</accession>
<feature type="non-terminal residue" evidence="2">
    <location>
        <position position="1"/>
    </location>
</feature>
<evidence type="ECO:0000313" key="3">
    <source>
        <dbReference type="Proteomes" id="UP000560066"/>
    </source>
</evidence>
<dbReference type="AlphaFoldDB" id="A0A7L2RVB9"/>
<dbReference type="Gene3D" id="2.60.40.2240">
    <property type="entry name" value="Acyl-CoA thioester hydrolase/BAAT N-terminal domain"/>
    <property type="match status" value="1"/>
</dbReference>
<dbReference type="Pfam" id="PF04775">
    <property type="entry name" value="Bile_Hydr_Trans"/>
    <property type="match status" value="1"/>
</dbReference>
<dbReference type="GO" id="GO:0006631">
    <property type="term" value="P:fatty acid metabolic process"/>
    <property type="evidence" value="ECO:0007669"/>
    <property type="project" value="TreeGrafter"/>
</dbReference>
<dbReference type="PANTHER" id="PTHR10824">
    <property type="entry name" value="ACYL-COENZYME A THIOESTERASE-RELATED"/>
    <property type="match status" value="1"/>
</dbReference>
<dbReference type="OrthoDB" id="6347013at2759"/>
<proteinExistence type="predicted"/>
<evidence type="ECO:0000313" key="2">
    <source>
        <dbReference type="EMBL" id="NXS13292.1"/>
    </source>
</evidence>
<feature type="domain" description="Acyl-CoA thioester hydrolase/bile acid-CoA amino acid N-acetyltransferase" evidence="1">
    <location>
        <begin position="5"/>
        <end position="136"/>
    </location>
</feature>
<feature type="non-terminal residue" evidence="2">
    <location>
        <position position="147"/>
    </location>
</feature>
<dbReference type="GO" id="GO:0047617">
    <property type="term" value="F:fatty acyl-CoA hydrolase activity"/>
    <property type="evidence" value="ECO:0007669"/>
    <property type="project" value="TreeGrafter"/>
</dbReference>
<gene>
    <name evidence="2" type="primary">Acot3</name>
    <name evidence="2" type="ORF">NEOCOR_R02155</name>
</gene>
<dbReference type="InterPro" id="IPR042490">
    <property type="entry name" value="Thio_Ohase/BAAT_N"/>
</dbReference>
<evidence type="ECO:0000259" key="1">
    <source>
        <dbReference type="Pfam" id="PF04775"/>
    </source>
</evidence>
<keyword evidence="3" id="KW-1185">Reference proteome</keyword>
<dbReference type="EMBL" id="VYZS01328560">
    <property type="protein sequence ID" value="NXS13292.1"/>
    <property type="molecule type" value="Genomic_DNA"/>
</dbReference>